<keyword evidence="9" id="KW-1185">Reference proteome</keyword>
<comment type="cofactor">
    <cofactor evidence="1">
        <name>pyridoxal 5'-phosphate</name>
        <dbReference type="ChEBI" id="CHEBI:597326"/>
    </cofactor>
</comment>
<dbReference type="InterPro" id="IPR015424">
    <property type="entry name" value="PyrdxlP-dep_Trfase"/>
</dbReference>
<accession>A0A5M3VYN6</accession>
<dbReference type="GO" id="GO:0008710">
    <property type="term" value="F:8-amino-7-oxononanoate synthase activity"/>
    <property type="evidence" value="ECO:0007669"/>
    <property type="project" value="UniProtKB-EC"/>
</dbReference>
<proteinExistence type="inferred from homology"/>
<dbReference type="PANTHER" id="PTHR13693:SF102">
    <property type="entry name" value="2-AMINO-3-KETOBUTYRATE COENZYME A LIGASE, MITOCHONDRIAL"/>
    <property type="match status" value="1"/>
</dbReference>
<dbReference type="EMBL" id="BLAD01000040">
    <property type="protein sequence ID" value="GER99487.1"/>
    <property type="molecule type" value="Genomic_DNA"/>
</dbReference>
<dbReference type="InterPro" id="IPR015422">
    <property type="entry name" value="PyrdxlP-dep_Trfase_small"/>
</dbReference>
<evidence type="ECO:0000313" key="8">
    <source>
        <dbReference type="EMBL" id="GER99487.1"/>
    </source>
</evidence>
<dbReference type="Proteomes" id="UP000334990">
    <property type="component" value="Unassembled WGS sequence"/>
</dbReference>
<protein>
    <recommendedName>
        <fullName evidence="3">8-amino-7-oxononanoate synthase</fullName>
        <ecNumber evidence="3">2.3.1.47</ecNumber>
    </recommendedName>
</protein>
<comment type="similarity">
    <text evidence="2">Belongs to the class-II pyridoxal-phosphate-dependent aminotransferase family.</text>
</comment>
<name>A0A5M3VYN6_9ACTN</name>
<evidence type="ECO:0000256" key="3">
    <source>
        <dbReference type="ARBA" id="ARBA00013187"/>
    </source>
</evidence>
<keyword evidence="5" id="KW-0012">Acyltransferase</keyword>
<evidence type="ECO:0000256" key="2">
    <source>
        <dbReference type="ARBA" id="ARBA00008392"/>
    </source>
</evidence>
<dbReference type="GO" id="GO:0005829">
    <property type="term" value="C:cytosol"/>
    <property type="evidence" value="ECO:0007669"/>
    <property type="project" value="TreeGrafter"/>
</dbReference>
<dbReference type="GO" id="GO:0008890">
    <property type="term" value="F:glycine C-acetyltransferase activity"/>
    <property type="evidence" value="ECO:0007669"/>
    <property type="project" value="TreeGrafter"/>
</dbReference>
<comment type="caution">
    <text evidence="8">The sequence shown here is derived from an EMBL/GenBank/DDBJ whole genome shotgun (WGS) entry which is preliminary data.</text>
</comment>
<organism evidence="8 9">
    <name type="scientific">Acrocarpospora corrugata</name>
    <dbReference type="NCBI Taxonomy" id="35763"/>
    <lineage>
        <taxon>Bacteria</taxon>
        <taxon>Bacillati</taxon>
        <taxon>Actinomycetota</taxon>
        <taxon>Actinomycetes</taxon>
        <taxon>Streptosporangiales</taxon>
        <taxon>Streptosporangiaceae</taxon>
        <taxon>Acrocarpospora</taxon>
    </lineage>
</organism>
<feature type="domain" description="Aminotransferase class I/classII large" evidence="7">
    <location>
        <begin position="2"/>
        <end position="75"/>
    </location>
</feature>
<dbReference type="GO" id="GO:0030170">
    <property type="term" value="F:pyridoxal phosphate binding"/>
    <property type="evidence" value="ECO:0007669"/>
    <property type="project" value="InterPro"/>
</dbReference>
<dbReference type="PANTHER" id="PTHR13693">
    <property type="entry name" value="CLASS II AMINOTRANSFERASE/8-AMINO-7-OXONONANOATE SYNTHASE"/>
    <property type="match status" value="1"/>
</dbReference>
<evidence type="ECO:0000256" key="4">
    <source>
        <dbReference type="ARBA" id="ARBA00022679"/>
    </source>
</evidence>
<evidence type="ECO:0000259" key="7">
    <source>
        <dbReference type="Pfam" id="PF00155"/>
    </source>
</evidence>
<evidence type="ECO:0000256" key="5">
    <source>
        <dbReference type="ARBA" id="ARBA00023315"/>
    </source>
</evidence>
<dbReference type="AlphaFoldDB" id="A0A5M3VYN6"/>
<gene>
    <name evidence="8" type="ORF">Acor_15510</name>
</gene>
<dbReference type="InterPro" id="IPR050087">
    <property type="entry name" value="AON_synthase_class-II"/>
</dbReference>
<evidence type="ECO:0000256" key="1">
    <source>
        <dbReference type="ARBA" id="ARBA00001933"/>
    </source>
</evidence>
<dbReference type="InterPro" id="IPR004839">
    <property type="entry name" value="Aminotransferase_I/II_large"/>
</dbReference>
<reference evidence="8 9" key="1">
    <citation type="submission" date="2019-10" db="EMBL/GenBank/DDBJ databases">
        <title>Whole genome shotgun sequence of Acrocarpospora corrugata NBRC 13972.</title>
        <authorList>
            <person name="Ichikawa N."/>
            <person name="Kimura A."/>
            <person name="Kitahashi Y."/>
            <person name="Komaki H."/>
            <person name="Oguchi A."/>
        </authorList>
    </citation>
    <scope>NUCLEOTIDE SEQUENCE [LARGE SCALE GENOMIC DNA]</scope>
    <source>
        <strain evidence="8 9">NBRC 13972</strain>
    </source>
</reference>
<comment type="catalytic activity">
    <reaction evidence="6">
        <text>6-carboxyhexanoyl-[ACP] + L-alanine + H(+) = (8S)-8-amino-7-oxononanoate + holo-[ACP] + CO2</text>
        <dbReference type="Rhea" id="RHEA:42288"/>
        <dbReference type="Rhea" id="RHEA-COMP:9685"/>
        <dbReference type="Rhea" id="RHEA-COMP:9955"/>
        <dbReference type="ChEBI" id="CHEBI:15378"/>
        <dbReference type="ChEBI" id="CHEBI:16526"/>
        <dbReference type="ChEBI" id="CHEBI:57972"/>
        <dbReference type="ChEBI" id="CHEBI:64479"/>
        <dbReference type="ChEBI" id="CHEBI:78846"/>
        <dbReference type="ChEBI" id="CHEBI:149468"/>
        <dbReference type="EC" id="2.3.1.47"/>
    </reaction>
</comment>
<evidence type="ECO:0000313" key="9">
    <source>
        <dbReference type="Proteomes" id="UP000334990"/>
    </source>
</evidence>
<dbReference type="Pfam" id="PF00155">
    <property type="entry name" value="Aminotran_1_2"/>
    <property type="match status" value="1"/>
</dbReference>
<keyword evidence="4" id="KW-0808">Transferase</keyword>
<dbReference type="Gene3D" id="3.90.1150.10">
    <property type="entry name" value="Aspartate Aminotransferase, domain 1"/>
    <property type="match status" value="1"/>
</dbReference>
<sequence length="84" mass="9040">MTAEDFDLLPGEHPIVPVMIGDADRAGRVADLLLEYGVYAIGFSYPVVPRDLARIRVQLSAGHSTDDVERAVAAFAAARDALED</sequence>
<dbReference type="EC" id="2.3.1.47" evidence="3"/>
<evidence type="ECO:0000256" key="6">
    <source>
        <dbReference type="ARBA" id="ARBA00047715"/>
    </source>
</evidence>
<dbReference type="SUPFAM" id="SSF53383">
    <property type="entry name" value="PLP-dependent transferases"/>
    <property type="match status" value="1"/>
</dbReference>